<reference evidence="1" key="1">
    <citation type="journal article" date="2023" name="IScience">
        <title>Live-bearing cockroach genome reveals convergent evolutionary mechanisms linked to viviparity in insects and beyond.</title>
        <authorList>
            <person name="Fouks B."/>
            <person name="Harrison M.C."/>
            <person name="Mikhailova A.A."/>
            <person name="Marchal E."/>
            <person name="English S."/>
            <person name="Carruthers M."/>
            <person name="Jennings E.C."/>
            <person name="Chiamaka E.L."/>
            <person name="Frigard R.A."/>
            <person name="Pippel M."/>
            <person name="Attardo G.M."/>
            <person name="Benoit J.B."/>
            <person name="Bornberg-Bauer E."/>
            <person name="Tobe S.S."/>
        </authorList>
    </citation>
    <scope>NUCLEOTIDE SEQUENCE</scope>
    <source>
        <strain evidence="1">Stay&amp;Tobe</strain>
    </source>
</reference>
<reference evidence="1" key="2">
    <citation type="submission" date="2023-05" db="EMBL/GenBank/DDBJ databases">
        <authorList>
            <person name="Fouks B."/>
        </authorList>
    </citation>
    <scope>NUCLEOTIDE SEQUENCE</scope>
    <source>
        <strain evidence="1">Stay&amp;Tobe</strain>
        <tissue evidence="1">Testes</tissue>
    </source>
</reference>
<feature type="non-terminal residue" evidence="1">
    <location>
        <position position="1"/>
    </location>
</feature>
<name>A0AAD8AFB6_DIPPU</name>
<protein>
    <submittedName>
        <fullName evidence="1">Uncharacterized protein</fullName>
    </submittedName>
</protein>
<comment type="caution">
    <text evidence="1">The sequence shown here is derived from an EMBL/GenBank/DDBJ whole genome shotgun (WGS) entry which is preliminary data.</text>
</comment>
<sequence length="77" mass="8853">HYNPQSPDPEFLPLVYPVVLCDTSYAAAAFKNKLLNKYSSGTLNLRVRDVIINTALKMKRMFKPTLRTSKYETRGEM</sequence>
<gene>
    <name evidence="1" type="ORF">L9F63_026791</name>
</gene>
<accession>A0AAD8AFB6</accession>
<feature type="non-terminal residue" evidence="1">
    <location>
        <position position="77"/>
    </location>
</feature>
<evidence type="ECO:0000313" key="1">
    <source>
        <dbReference type="EMBL" id="KAJ9598104.1"/>
    </source>
</evidence>
<organism evidence="1 2">
    <name type="scientific">Diploptera punctata</name>
    <name type="common">Pacific beetle cockroach</name>
    <dbReference type="NCBI Taxonomy" id="6984"/>
    <lineage>
        <taxon>Eukaryota</taxon>
        <taxon>Metazoa</taxon>
        <taxon>Ecdysozoa</taxon>
        <taxon>Arthropoda</taxon>
        <taxon>Hexapoda</taxon>
        <taxon>Insecta</taxon>
        <taxon>Pterygota</taxon>
        <taxon>Neoptera</taxon>
        <taxon>Polyneoptera</taxon>
        <taxon>Dictyoptera</taxon>
        <taxon>Blattodea</taxon>
        <taxon>Blaberoidea</taxon>
        <taxon>Blaberidae</taxon>
        <taxon>Diplopterinae</taxon>
        <taxon>Diploptera</taxon>
    </lineage>
</organism>
<dbReference type="Proteomes" id="UP001233999">
    <property type="component" value="Unassembled WGS sequence"/>
</dbReference>
<dbReference type="AlphaFoldDB" id="A0AAD8AFB6"/>
<proteinExistence type="predicted"/>
<keyword evidence="2" id="KW-1185">Reference proteome</keyword>
<evidence type="ECO:0000313" key="2">
    <source>
        <dbReference type="Proteomes" id="UP001233999"/>
    </source>
</evidence>
<dbReference type="EMBL" id="JASPKZ010001335">
    <property type="protein sequence ID" value="KAJ9598104.1"/>
    <property type="molecule type" value="Genomic_DNA"/>
</dbReference>